<protein>
    <submittedName>
        <fullName evidence="2">Uncharacterized protein</fullName>
    </submittedName>
</protein>
<accession>A0AAE0LVB3</accession>
<keyword evidence="1" id="KW-0732">Signal</keyword>
<reference evidence="2" key="1">
    <citation type="journal article" date="2023" name="Mol. Phylogenet. Evol.">
        <title>Genome-scale phylogeny and comparative genomics of the fungal order Sordariales.</title>
        <authorList>
            <person name="Hensen N."/>
            <person name="Bonometti L."/>
            <person name="Westerberg I."/>
            <person name="Brannstrom I.O."/>
            <person name="Guillou S."/>
            <person name="Cros-Aarteil S."/>
            <person name="Calhoun S."/>
            <person name="Haridas S."/>
            <person name="Kuo A."/>
            <person name="Mondo S."/>
            <person name="Pangilinan J."/>
            <person name="Riley R."/>
            <person name="LaButti K."/>
            <person name="Andreopoulos B."/>
            <person name="Lipzen A."/>
            <person name="Chen C."/>
            <person name="Yan M."/>
            <person name="Daum C."/>
            <person name="Ng V."/>
            <person name="Clum A."/>
            <person name="Steindorff A."/>
            <person name="Ohm R.A."/>
            <person name="Martin F."/>
            <person name="Silar P."/>
            <person name="Natvig D.O."/>
            <person name="Lalanne C."/>
            <person name="Gautier V."/>
            <person name="Ament-Velasquez S.L."/>
            <person name="Kruys A."/>
            <person name="Hutchinson M.I."/>
            <person name="Powell A.J."/>
            <person name="Barry K."/>
            <person name="Miller A.N."/>
            <person name="Grigoriev I.V."/>
            <person name="Debuchy R."/>
            <person name="Gladieux P."/>
            <person name="Hiltunen Thoren M."/>
            <person name="Johannesson H."/>
        </authorList>
    </citation>
    <scope>NUCLEOTIDE SEQUENCE</scope>
    <source>
        <strain evidence="2">CBS 168.71</strain>
    </source>
</reference>
<organism evidence="2 3">
    <name type="scientific">Chaetomium fimeti</name>
    <dbReference type="NCBI Taxonomy" id="1854472"/>
    <lineage>
        <taxon>Eukaryota</taxon>
        <taxon>Fungi</taxon>
        <taxon>Dikarya</taxon>
        <taxon>Ascomycota</taxon>
        <taxon>Pezizomycotina</taxon>
        <taxon>Sordariomycetes</taxon>
        <taxon>Sordariomycetidae</taxon>
        <taxon>Sordariales</taxon>
        <taxon>Chaetomiaceae</taxon>
        <taxon>Chaetomium</taxon>
    </lineage>
</organism>
<proteinExistence type="predicted"/>
<dbReference type="Gene3D" id="2.30.30.40">
    <property type="entry name" value="SH3 Domains"/>
    <property type="match status" value="1"/>
</dbReference>
<sequence length="126" mass="13518">MKLLPLLVASLLPSGLSASPIANADDLQSRNPGNDALAPRIDGDCRIVNAPSGVNCRSGPGTGYRVVESLNNGELLWFKCYKSGECITRNGATNCGWHYAPTRNFQCYVNGHFTDNNCSASKLPKC</sequence>
<feature type="chain" id="PRO_5042094666" evidence="1">
    <location>
        <begin position="19"/>
        <end position="126"/>
    </location>
</feature>
<dbReference type="EMBL" id="JAUEPN010000002">
    <property type="protein sequence ID" value="KAK3298670.1"/>
    <property type="molecule type" value="Genomic_DNA"/>
</dbReference>
<dbReference type="RefSeq" id="XP_062662184.1">
    <property type="nucleotide sequence ID" value="XM_062806403.1"/>
</dbReference>
<dbReference type="AlphaFoldDB" id="A0AAE0LVB3"/>
<dbReference type="GeneID" id="87843351"/>
<name>A0AAE0LVB3_9PEZI</name>
<reference evidence="2" key="2">
    <citation type="submission" date="2023-06" db="EMBL/GenBank/DDBJ databases">
        <authorList>
            <consortium name="Lawrence Berkeley National Laboratory"/>
            <person name="Haridas S."/>
            <person name="Hensen N."/>
            <person name="Bonometti L."/>
            <person name="Westerberg I."/>
            <person name="Brannstrom I.O."/>
            <person name="Guillou S."/>
            <person name="Cros-Aarteil S."/>
            <person name="Calhoun S."/>
            <person name="Kuo A."/>
            <person name="Mondo S."/>
            <person name="Pangilinan J."/>
            <person name="Riley R."/>
            <person name="Labutti K."/>
            <person name="Andreopoulos B."/>
            <person name="Lipzen A."/>
            <person name="Chen C."/>
            <person name="Yanf M."/>
            <person name="Daum C."/>
            <person name="Ng V."/>
            <person name="Clum A."/>
            <person name="Steindorff A."/>
            <person name="Ohm R."/>
            <person name="Martin F."/>
            <person name="Silar P."/>
            <person name="Natvig D."/>
            <person name="Lalanne C."/>
            <person name="Gautier V."/>
            <person name="Ament-Velasquez S.L."/>
            <person name="Kruys A."/>
            <person name="Hutchinson M.I."/>
            <person name="Powell A.J."/>
            <person name="Barry K."/>
            <person name="Miller A.N."/>
            <person name="Grigoriev I.V."/>
            <person name="Debuchy R."/>
            <person name="Gladieux P."/>
            <person name="Thoren M.H."/>
            <person name="Johannesson H."/>
        </authorList>
    </citation>
    <scope>NUCLEOTIDE SEQUENCE</scope>
    <source>
        <strain evidence="2">CBS 168.71</strain>
    </source>
</reference>
<feature type="signal peptide" evidence="1">
    <location>
        <begin position="1"/>
        <end position="18"/>
    </location>
</feature>
<evidence type="ECO:0000313" key="3">
    <source>
        <dbReference type="Proteomes" id="UP001278766"/>
    </source>
</evidence>
<keyword evidence="3" id="KW-1185">Reference proteome</keyword>
<dbReference type="Proteomes" id="UP001278766">
    <property type="component" value="Unassembled WGS sequence"/>
</dbReference>
<evidence type="ECO:0000256" key="1">
    <source>
        <dbReference type="SAM" id="SignalP"/>
    </source>
</evidence>
<gene>
    <name evidence="2" type="ORF">B0H64DRAFT_439114</name>
</gene>
<comment type="caution">
    <text evidence="2">The sequence shown here is derived from an EMBL/GenBank/DDBJ whole genome shotgun (WGS) entry which is preliminary data.</text>
</comment>
<evidence type="ECO:0000313" key="2">
    <source>
        <dbReference type="EMBL" id="KAK3298670.1"/>
    </source>
</evidence>